<sequence>MDLFLQEDFLTEIPWSSSEAATRPAVPGAFLSAFLPYGAFTADNNSSGIYENRTNLNKRMIAMLRSIHGSRVEAEKVDNSGQCYRHMITERQRRKKMKQSFKDLHALLPPGTKANMNSTVEIAGVQLRNLQDQMKELQQRNLELRGKIAGNSNSNAAAGFSKIKFRVENPSDAVESMIQVLKRLKTMELRAVTINSDLSVSDFSAAIEIESNNIGTREVEAAVKNTLMETERKFLVCLPET</sequence>
<dbReference type="AlphaFoldDB" id="A0AAV7EVM0"/>
<evidence type="ECO:0000256" key="3">
    <source>
        <dbReference type="SAM" id="Coils"/>
    </source>
</evidence>
<keyword evidence="6" id="KW-1185">Reference proteome</keyword>
<dbReference type="EMBL" id="JAINDJ010000003">
    <property type="protein sequence ID" value="KAG9452556.1"/>
    <property type="molecule type" value="Genomic_DNA"/>
</dbReference>
<reference evidence="5 6" key="1">
    <citation type="submission" date="2021-07" db="EMBL/GenBank/DDBJ databases">
        <title>The Aristolochia fimbriata genome: insights into angiosperm evolution, floral development and chemical biosynthesis.</title>
        <authorList>
            <person name="Jiao Y."/>
        </authorList>
    </citation>
    <scope>NUCLEOTIDE SEQUENCE [LARGE SCALE GENOMIC DNA]</scope>
    <source>
        <strain evidence="5">IBCAS-2021</strain>
        <tissue evidence="5">Leaf</tissue>
    </source>
</reference>
<feature type="domain" description="BHLH" evidence="4">
    <location>
        <begin position="81"/>
        <end position="130"/>
    </location>
</feature>
<keyword evidence="2" id="KW-0804">Transcription</keyword>
<dbReference type="GO" id="GO:0046983">
    <property type="term" value="F:protein dimerization activity"/>
    <property type="evidence" value="ECO:0007669"/>
    <property type="project" value="InterPro"/>
</dbReference>
<dbReference type="SUPFAM" id="SSF47459">
    <property type="entry name" value="HLH, helix-loop-helix DNA-binding domain"/>
    <property type="match status" value="1"/>
</dbReference>
<dbReference type="PANTHER" id="PTHR46665:SF6">
    <property type="entry name" value="TRANSCRIPTION FACTOR BHLH92"/>
    <property type="match status" value="1"/>
</dbReference>
<protein>
    <recommendedName>
        <fullName evidence="4">BHLH domain-containing protein</fullName>
    </recommendedName>
</protein>
<organism evidence="5 6">
    <name type="scientific">Aristolochia fimbriata</name>
    <name type="common">White veined hardy Dutchman's pipe vine</name>
    <dbReference type="NCBI Taxonomy" id="158543"/>
    <lineage>
        <taxon>Eukaryota</taxon>
        <taxon>Viridiplantae</taxon>
        <taxon>Streptophyta</taxon>
        <taxon>Embryophyta</taxon>
        <taxon>Tracheophyta</taxon>
        <taxon>Spermatophyta</taxon>
        <taxon>Magnoliopsida</taxon>
        <taxon>Magnoliidae</taxon>
        <taxon>Piperales</taxon>
        <taxon>Aristolochiaceae</taxon>
        <taxon>Aristolochia</taxon>
    </lineage>
</organism>
<dbReference type="InterPro" id="IPR045239">
    <property type="entry name" value="bHLH95_bHLH"/>
</dbReference>
<evidence type="ECO:0000256" key="1">
    <source>
        <dbReference type="ARBA" id="ARBA00023015"/>
    </source>
</evidence>
<dbReference type="InterPro" id="IPR044658">
    <property type="entry name" value="bHLH92/bHLH041-like"/>
</dbReference>
<evidence type="ECO:0000259" key="4">
    <source>
        <dbReference type="PROSITE" id="PS50888"/>
    </source>
</evidence>
<evidence type="ECO:0000313" key="5">
    <source>
        <dbReference type="EMBL" id="KAG9452556.1"/>
    </source>
</evidence>
<dbReference type="PANTHER" id="PTHR46665">
    <property type="entry name" value="TRANSCRIPTION FACTOR BHLH041-RELATED-RELATED"/>
    <property type="match status" value="1"/>
</dbReference>
<keyword evidence="3" id="KW-0175">Coiled coil</keyword>
<feature type="coiled-coil region" evidence="3">
    <location>
        <begin position="120"/>
        <end position="147"/>
    </location>
</feature>
<name>A0AAV7EVM0_ARIFI</name>
<comment type="caution">
    <text evidence="5">The sequence shown here is derived from an EMBL/GenBank/DDBJ whole genome shotgun (WGS) entry which is preliminary data.</text>
</comment>
<dbReference type="InterPro" id="IPR011598">
    <property type="entry name" value="bHLH_dom"/>
</dbReference>
<gene>
    <name evidence="5" type="ORF">H6P81_005460</name>
</gene>
<dbReference type="CDD" id="cd11393">
    <property type="entry name" value="bHLH_AtbHLH_like"/>
    <property type="match status" value="1"/>
</dbReference>
<evidence type="ECO:0000256" key="2">
    <source>
        <dbReference type="ARBA" id="ARBA00023163"/>
    </source>
</evidence>
<dbReference type="InterPro" id="IPR036638">
    <property type="entry name" value="HLH_DNA-bd_sf"/>
</dbReference>
<dbReference type="PROSITE" id="PS50888">
    <property type="entry name" value="BHLH"/>
    <property type="match status" value="1"/>
</dbReference>
<evidence type="ECO:0000313" key="6">
    <source>
        <dbReference type="Proteomes" id="UP000825729"/>
    </source>
</evidence>
<accession>A0AAV7EVM0</accession>
<proteinExistence type="predicted"/>
<dbReference type="Pfam" id="PF00010">
    <property type="entry name" value="HLH"/>
    <property type="match status" value="1"/>
</dbReference>
<dbReference type="Proteomes" id="UP000825729">
    <property type="component" value="Unassembled WGS sequence"/>
</dbReference>
<dbReference type="Gene3D" id="4.10.280.10">
    <property type="entry name" value="Helix-loop-helix DNA-binding domain"/>
    <property type="match status" value="1"/>
</dbReference>
<keyword evidence="1" id="KW-0805">Transcription regulation</keyword>